<organism evidence="2 3">
    <name type="scientific">Listeria booriae</name>
    <dbReference type="NCBI Taxonomy" id="1552123"/>
    <lineage>
        <taxon>Bacteria</taxon>
        <taxon>Bacillati</taxon>
        <taxon>Bacillota</taxon>
        <taxon>Bacilli</taxon>
        <taxon>Bacillales</taxon>
        <taxon>Listeriaceae</taxon>
        <taxon>Listeria</taxon>
    </lineage>
</organism>
<dbReference type="EMBL" id="JAARUV010000046">
    <property type="protein sequence ID" value="MBC1780672.1"/>
    <property type="molecule type" value="Genomic_DNA"/>
</dbReference>
<gene>
    <name evidence="2" type="ORF">HCA46_17775</name>
</gene>
<accession>A0A7X1CK28</accession>
<feature type="non-terminal residue" evidence="2">
    <location>
        <position position="62"/>
    </location>
</feature>
<evidence type="ECO:0000313" key="2">
    <source>
        <dbReference type="EMBL" id="MBC1780672.1"/>
    </source>
</evidence>
<name>A0A7X1CK28_9LIST</name>
<feature type="transmembrane region" description="Helical" evidence="1">
    <location>
        <begin position="6"/>
        <end position="28"/>
    </location>
</feature>
<dbReference type="AlphaFoldDB" id="A0A7X1CK28"/>
<protein>
    <recommendedName>
        <fullName evidence="4">Lipoprotein</fullName>
    </recommendedName>
</protein>
<keyword evidence="1" id="KW-0812">Transmembrane</keyword>
<evidence type="ECO:0000256" key="1">
    <source>
        <dbReference type="SAM" id="Phobius"/>
    </source>
</evidence>
<dbReference type="RefSeq" id="WP_185495846.1">
    <property type="nucleotide sequence ID" value="NZ_JAARUV010000046.1"/>
</dbReference>
<keyword evidence="1" id="KW-0472">Membrane</keyword>
<proteinExistence type="predicted"/>
<keyword evidence="1" id="KW-1133">Transmembrane helix</keyword>
<evidence type="ECO:0008006" key="4">
    <source>
        <dbReference type="Google" id="ProtNLM"/>
    </source>
</evidence>
<comment type="caution">
    <text evidence="2">The sequence shown here is derived from an EMBL/GenBank/DDBJ whole genome shotgun (WGS) entry which is preliminary data.</text>
</comment>
<reference evidence="2 3" key="1">
    <citation type="submission" date="2020-03" db="EMBL/GenBank/DDBJ databases">
        <title>Soil Listeria distribution.</title>
        <authorList>
            <person name="Liao J."/>
            <person name="Wiedmann M."/>
        </authorList>
    </citation>
    <scope>NUCLEOTIDE SEQUENCE [LARGE SCALE GENOMIC DNA]</scope>
    <source>
        <strain evidence="2 3">FSL L7-1017</strain>
    </source>
</reference>
<dbReference type="PROSITE" id="PS51257">
    <property type="entry name" value="PROKAR_LIPOPROTEIN"/>
    <property type="match status" value="1"/>
</dbReference>
<evidence type="ECO:0000313" key="3">
    <source>
        <dbReference type="Proteomes" id="UP000547643"/>
    </source>
</evidence>
<sequence>MNYKKILIGVLIGIIVVGVGCFSVHAYANNKVLEKYAAGYEKNRLGDYTKNESDMVIAVYKT</sequence>
<dbReference type="Proteomes" id="UP000547643">
    <property type="component" value="Unassembled WGS sequence"/>
</dbReference>